<dbReference type="SUPFAM" id="SSF53756">
    <property type="entry name" value="UDP-Glycosyltransferase/glycogen phosphorylase"/>
    <property type="match status" value="1"/>
</dbReference>
<feature type="domain" description="Glycosyltransferase subfamily 4-like N-terminal" evidence="2">
    <location>
        <begin position="16"/>
        <end position="221"/>
    </location>
</feature>
<dbReference type="PANTHER" id="PTHR45947">
    <property type="entry name" value="SULFOQUINOVOSYL TRANSFERASE SQD2"/>
    <property type="match status" value="1"/>
</dbReference>
<evidence type="ECO:0000259" key="2">
    <source>
        <dbReference type="Pfam" id="PF13439"/>
    </source>
</evidence>
<dbReference type="RefSeq" id="WP_145661017.1">
    <property type="nucleotide sequence ID" value="NZ_VIWO01000001.1"/>
</dbReference>
<dbReference type="PANTHER" id="PTHR45947:SF3">
    <property type="entry name" value="SULFOQUINOVOSYL TRANSFERASE SQD2"/>
    <property type="match status" value="1"/>
</dbReference>
<dbReference type="Gene3D" id="3.40.50.2000">
    <property type="entry name" value="Glycogen Phosphorylase B"/>
    <property type="match status" value="2"/>
</dbReference>
<dbReference type="AlphaFoldDB" id="A0A561Q1S9"/>
<sequence length="418" mass="46848">MKNNKVLHIAEAAYGGGAESVFRDTILYLKKYNGGYTHLVACKKESNDEIVVDLPFEVTNNHKGIKALLLSIYSRRNFAILRDYLVKVKPDIIHLQNYGNLSPAVLHAISKYKQKYGAKVIHTVHTYEYACSHYAAYDYRKDKRCLDCQHSEFKYKIFYRGCSRKGWMHSWGKGVAALIADFFYNKNLVDEWITPSRFLYDVMVGRFGKPEKVHVVRNPVNKKLLENLSVSNGPVKENLIVYFGRVSEEKNVKLLLQSFALLLKDEGNADLKLKIIGDGDDKASLEAFAATTIPVQNIEFCPFLPVSALKAAIEKSKIAVLPSKCFETASLFVVEAVLAGVYPIVANHGAMSEMIGYLGCGTTFESESEIDLCRKMQYALCHAGDYINGLKQAASLIVNDMAGQQYANSINNIYISES</sequence>
<dbReference type="Pfam" id="PF13439">
    <property type="entry name" value="Glyco_transf_4"/>
    <property type="match status" value="1"/>
</dbReference>
<protein>
    <submittedName>
        <fullName evidence="3">Glycosyltransferase involved in cell wall biosynthesis</fullName>
    </submittedName>
</protein>
<gene>
    <name evidence="3" type="ORF">FHW36_101252</name>
</gene>
<dbReference type="OrthoDB" id="9792322at2"/>
<dbReference type="Proteomes" id="UP000320811">
    <property type="component" value="Unassembled WGS sequence"/>
</dbReference>
<evidence type="ECO:0000259" key="1">
    <source>
        <dbReference type="Pfam" id="PF00534"/>
    </source>
</evidence>
<keyword evidence="4" id="KW-1185">Reference proteome</keyword>
<evidence type="ECO:0000313" key="4">
    <source>
        <dbReference type="Proteomes" id="UP000320811"/>
    </source>
</evidence>
<dbReference type="InterPro" id="IPR001296">
    <property type="entry name" value="Glyco_trans_1"/>
</dbReference>
<dbReference type="GO" id="GO:0016757">
    <property type="term" value="F:glycosyltransferase activity"/>
    <property type="evidence" value="ECO:0007669"/>
    <property type="project" value="InterPro"/>
</dbReference>
<comment type="caution">
    <text evidence="3">The sequence shown here is derived from an EMBL/GenBank/DDBJ whole genome shotgun (WGS) entry which is preliminary data.</text>
</comment>
<dbReference type="Pfam" id="PF00534">
    <property type="entry name" value="Glycos_transf_1"/>
    <property type="match status" value="1"/>
</dbReference>
<organism evidence="3 4">
    <name type="scientific">Chitinophaga polysaccharea</name>
    <dbReference type="NCBI Taxonomy" id="1293035"/>
    <lineage>
        <taxon>Bacteria</taxon>
        <taxon>Pseudomonadati</taxon>
        <taxon>Bacteroidota</taxon>
        <taxon>Chitinophagia</taxon>
        <taxon>Chitinophagales</taxon>
        <taxon>Chitinophagaceae</taxon>
        <taxon>Chitinophaga</taxon>
    </lineage>
</organism>
<keyword evidence="3" id="KW-0808">Transferase</keyword>
<dbReference type="InterPro" id="IPR050194">
    <property type="entry name" value="Glycosyltransferase_grp1"/>
</dbReference>
<dbReference type="CDD" id="cd03801">
    <property type="entry name" value="GT4_PimA-like"/>
    <property type="match status" value="1"/>
</dbReference>
<proteinExistence type="predicted"/>
<dbReference type="EMBL" id="VIWO01000001">
    <property type="protein sequence ID" value="TWF44332.1"/>
    <property type="molecule type" value="Genomic_DNA"/>
</dbReference>
<name>A0A561Q1S9_9BACT</name>
<accession>A0A561Q1S9</accession>
<dbReference type="InterPro" id="IPR028098">
    <property type="entry name" value="Glyco_trans_4-like_N"/>
</dbReference>
<evidence type="ECO:0000313" key="3">
    <source>
        <dbReference type="EMBL" id="TWF44332.1"/>
    </source>
</evidence>
<feature type="domain" description="Glycosyl transferase family 1" evidence="1">
    <location>
        <begin position="233"/>
        <end position="380"/>
    </location>
</feature>
<reference evidence="3 4" key="1">
    <citation type="submission" date="2019-06" db="EMBL/GenBank/DDBJ databases">
        <title>Sorghum-associated microbial communities from plants grown in Nebraska, USA.</title>
        <authorList>
            <person name="Schachtman D."/>
        </authorList>
    </citation>
    <scope>NUCLEOTIDE SEQUENCE [LARGE SCALE GENOMIC DNA]</scope>
    <source>
        <strain evidence="3 4">1209</strain>
    </source>
</reference>